<dbReference type="EMBL" id="CP144700">
    <property type="protein sequence ID" value="WVZ23745.1"/>
    <property type="molecule type" value="Genomic_DNA"/>
</dbReference>
<evidence type="ECO:0000313" key="2">
    <source>
        <dbReference type="EMBL" id="WVZ23745.1"/>
    </source>
</evidence>
<evidence type="ECO:0000256" key="1">
    <source>
        <dbReference type="SAM" id="MobiDB-lite"/>
    </source>
</evidence>
<reference evidence="2 3" key="1">
    <citation type="journal article" date="2023" name="Life. Sci Alliance">
        <title>Evolutionary insights into 3D genome organization and epigenetic landscape of Vigna mungo.</title>
        <authorList>
            <person name="Junaid A."/>
            <person name="Singh B."/>
            <person name="Bhatia S."/>
        </authorList>
    </citation>
    <scope>NUCLEOTIDE SEQUENCE [LARGE SCALE GENOMIC DNA]</scope>
    <source>
        <strain evidence="2">Urdbean</strain>
    </source>
</reference>
<feature type="region of interest" description="Disordered" evidence="1">
    <location>
        <begin position="64"/>
        <end position="84"/>
    </location>
</feature>
<organism evidence="2 3">
    <name type="scientific">Vigna mungo</name>
    <name type="common">Black gram</name>
    <name type="synonym">Phaseolus mungo</name>
    <dbReference type="NCBI Taxonomy" id="3915"/>
    <lineage>
        <taxon>Eukaryota</taxon>
        <taxon>Viridiplantae</taxon>
        <taxon>Streptophyta</taxon>
        <taxon>Embryophyta</taxon>
        <taxon>Tracheophyta</taxon>
        <taxon>Spermatophyta</taxon>
        <taxon>Magnoliopsida</taxon>
        <taxon>eudicotyledons</taxon>
        <taxon>Gunneridae</taxon>
        <taxon>Pentapetalae</taxon>
        <taxon>rosids</taxon>
        <taxon>fabids</taxon>
        <taxon>Fabales</taxon>
        <taxon>Fabaceae</taxon>
        <taxon>Papilionoideae</taxon>
        <taxon>50 kb inversion clade</taxon>
        <taxon>NPAAA clade</taxon>
        <taxon>indigoferoid/millettioid clade</taxon>
        <taxon>Phaseoleae</taxon>
        <taxon>Vigna</taxon>
    </lineage>
</organism>
<dbReference type="AlphaFoldDB" id="A0AAQ3P8J3"/>
<feature type="compositionally biased region" description="Basic and acidic residues" evidence="1">
    <location>
        <begin position="70"/>
        <end position="79"/>
    </location>
</feature>
<protein>
    <submittedName>
        <fullName evidence="2">Uncharacterized protein</fullName>
    </submittedName>
</protein>
<gene>
    <name evidence="2" type="ORF">V8G54_002289</name>
</gene>
<proteinExistence type="predicted"/>
<keyword evidence="3" id="KW-1185">Reference proteome</keyword>
<evidence type="ECO:0000313" key="3">
    <source>
        <dbReference type="Proteomes" id="UP001374535"/>
    </source>
</evidence>
<accession>A0AAQ3P8J3</accession>
<name>A0AAQ3P8J3_VIGMU</name>
<dbReference type="Proteomes" id="UP001374535">
    <property type="component" value="Chromosome 1"/>
</dbReference>
<sequence>MKNGPRIKTKMKIKQYNIAKLFFFLFSTCRLLRLKSNKSNHHNKEISLSLPEFFTSNRMANLQSVTKNRPHSESRESKFRPKVRNQSNKIVIKRSRLRIRRIRIR</sequence>